<dbReference type="OrthoDB" id="5567366at2"/>
<feature type="domain" description="Gamma-glutamylcyclotransferase AIG2-like" evidence="1">
    <location>
        <begin position="12"/>
        <end position="113"/>
    </location>
</feature>
<dbReference type="EMBL" id="QWJJ01000009">
    <property type="protein sequence ID" value="RII38614.1"/>
    <property type="molecule type" value="Genomic_DNA"/>
</dbReference>
<comment type="caution">
    <text evidence="2">The sequence shown here is derived from an EMBL/GenBank/DDBJ whole genome shotgun (WGS) entry which is preliminary data.</text>
</comment>
<evidence type="ECO:0000313" key="3">
    <source>
        <dbReference type="Proteomes" id="UP000265848"/>
    </source>
</evidence>
<gene>
    <name evidence="2" type="ORF">DL237_11595</name>
</gene>
<keyword evidence="2" id="KW-0808">Transferase</keyword>
<evidence type="ECO:0000259" key="1">
    <source>
        <dbReference type="Pfam" id="PF06094"/>
    </source>
</evidence>
<organism evidence="2 3">
    <name type="scientific">Pseudooceanicola sediminis</name>
    <dbReference type="NCBI Taxonomy" id="2211117"/>
    <lineage>
        <taxon>Bacteria</taxon>
        <taxon>Pseudomonadati</taxon>
        <taxon>Pseudomonadota</taxon>
        <taxon>Alphaproteobacteria</taxon>
        <taxon>Rhodobacterales</taxon>
        <taxon>Paracoccaceae</taxon>
        <taxon>Pseudooceanicola</taxon>
    </lineage>
</organism>
<dbReference type="InterPro" id="IPR009288">
    <property type="entry name" value="AIG2-like_dom"/>
</dbReference>
<proteinExistence type="predicted"/>
<dbReference type="GO" id="GO:0016740">
    <property type="term" value="F:transferase activity"/>
    <property type="evidence" value="ECO:0007669"/>
    <property type="project" value="UniProtKB-KW"/>
</dbReference>
<dbReference type="AlphaFoldDB" id="A0A399J057"/>
<reference evidence="2 3" key="1">
    <citation type="submission" date="2018-08" db="EMBL/GenBank/DDBJ databases">
        <title>Pseudooceanicola sediminis CY03 in the family Rhodobacteracea.</title>
        <authorList>
            <person name="Zhang Y.-J."/>
        </authorList>
    </citation>
    <scope>NUCLEOTIDE SEQUENCE [LARGE SCALE GENOMIC DNA]</scope>
    <source>
        <strain evidence="2 3">CY03</strain>
    </source>
</reference>
<dbReference type="CDD" id="cd06661">
    <property type="entry name" value="GGCT_like"/>
    <property type="match status" value="1"/>
</dbReference>
<accession>A0A399J057</accession>
<name>A0A399J057_9RHOB</name>
<sequence length="197" mass="21713">MIPFQTAHPYFFGYGSLVNRDTHIYAPAHPATAQGWRRLWRHTALRNFAILTAVPSPGTVIDGLIAPVPNADWAALDAREFAYDRHIATPDIAHGQALPRGQPIDIAIYTIPASKHPAAKAPTPILLSYLDVVLQGYLREFGPAGAQRFFDTTDGWETPILNDRAAPLYPRAKTLSPDETAFIDDHLARLQSEIIPA</sequence>
<dbReference type="InterPro" id="IPR013024">
    <property type="entry name" value="GGCT-like"/>
</dbReference>
<evidence type="ECO:0000313" key="2">
    <source>
        <dbReference type="EMBL" id="RII38614.1"/>
    </source>
</evidence>
<dbReference type="Proteomes" id="UP000265848">
    <property type="component" value="Unassembled WGS sequence"/>
</dbReference>
<dbReference type="Pfam" id="PF06094">
    <property type="entry name" value="GGACT"/>
    <property type="match status" value="1"/>
</dbReference>
<dbReference type="Gene3D" id="3.10.490.10">
    <property type="entry name" value="Gamma-glutamyl cyclotransferase-like"/>
    <property type="match status" value="1"/>
</dbReference>
<dbReference type="InterPro" id="IPR036568">
    <property type="entry name" value="GGCT-like_sf"/>
</dbReference>
<keyword evidence="3" id="KW-1185">Reference proteome</keyword>
<dbReference type="SUPFAM" id="SSF110857">
    <property type="entry name" value="Gamma-glutamyl cyclotransferase-like"/>
    <property type="match status" value="1"/>
</dbReference>
<protein>
    <submittedName>
        <fullName evidence="2">Gamma-glutamylcyclotransferase</fullName>
    </submittedName>
</protein>